<dbReference type="GO" id="GO:0004531">
    <property type="term" value="F:deoxyribonuclease II activity"/>
    <property type="evidence" value="ECO:0007669"/>
    <property type="project" value="UniProtKB-EC"/>
</dbReference>
<dbReference type="GO" id="GO:0006915">
    <property type="term" value="P:apoptotic process"/>
    <property type="evidence" value="ECO:0007669"/>
    <property type="project" value="UniProtKB-KW"/>
</dbReference>
<keyword evidence="5" id="KW-0217">Developmental protein</keyword>
<keyword evidence="7" id="KW-0540">Nuclease</keyword>
<feature type="chain" id="PRO_5044748989" description="Deoxyribonuclease-2-alpha" evidence="19">
    <location>
        <begin position="18"/>
        <end position="347"/>
    </location>
</feature>
<evidence type="ECO:0000256" key="19">
    <source>
        <dbReference type="SAM" id="SignalP"/>
    </source>
</evidence>
<evidence type="ECO:0000256" key="15">
    <source>
        <dbReference type="ARBA" id="ARBA00041393"/>
    </source>
</evidence>
<evidence type="ECO:0000256" key="14">
    <source>
        <dbReference type="ARBA" id="ARBA00039868"/>
    </source>
</evidence>
<dbReference type="EC" id="3.1.22.1" evidence="4"/>
<gene>
    <name evidence="20" type="ORF">ACEWY4_014802</name>
</gene>
<evidence type="ECO:0000256" key="8">
    <source>
        <dbReference type="ARBA" id="ARBA00022729"/>
    </source>
</evidence>
<keyword evidence="8 19" id="KW-0732">Signal</keyword>
<dbReference type="PANTHER" id="PTHR10858">
    <property type="entry name" value="DEOXYRIBONUCLEASE II"/>
    <property type="match status" value="1"/>
</dbReference>
<evidence type="ECO:0000313" key="21">
    <source>
        <dbReference type="Proteomes" id="UP001591681"/>
    </source>
</evidence>
<evidence type="ECO:0000256" key="1">
    <source>
        <dbReference type="ARBA" id="ARBA00000447"/>
    </source>
</evidence>
<keyword evidence="13" id="KW-0458">Lysosome</keyword>
<evidence type="ECO:0000256" key="11">
    <source>
        <dbReference type="ARBA" id="ARBA00023157"/>
    </source>
</evidence>
<dbReference type="EMBL" id="JBHFQA010000012">
    <property type="protein sequence ID" value="KAL2090114.1"/>
    <property type="molecule type" value="Genomic_DNA"/>
</dbReference>
<evidence type="ECO:0000256" key="13">
    <source>
        <dbReference type="ARBA" id="ARBA00023228"/>
    </source>
</evidence>
<keyword evidence="6" id="KW-0053">Apoptosis</keyword>
<dbReference type="GO" id="GO:0005764">
    <property type="term" value="C:lysosome"/>
    <property type="evidence" value="ECO:0007669"/>
    <property type="project" value="UniProtKB-SubCell"/>
</dbReference>
<proteinExistence type="inferred from homology"/>
<keyword evidence="12" id="KW-0325">Glycoprotein</keyword>
<evidence type="ECO:0000256" key="6">
    <source>
        <dbReference type="ARBA" id="ARBA00022703"/>
    </source>
</evidence>
<keyword evidence="21" id="KW-1185">Reference proteome</keyword>
<comment type="function">
    <text evidence="18">Hydrolyzes DNA under acidic conditions with a preference for double-stranded DNA. Plays a major role in the clearance of nucleic acids generated through apoptosis, hence preventing autoinflammation. Necessary for proper fetal development and for definitive erythropoiesis in fetal liver and bone marrow, where it degrades nuclear DNA expelled from erythroid precursor cells.</text>
</comment>
<organism evidence="20 21">
    <name type="scientific">Coilia grayii</name>
    <name type="common">Gray's grenadier anchovy</name>
    <dbReference type="NCBI Taxonomy" id="363190"/>
    <lineage>
        <taxon>Eukaryota</taxon>
        <taxon>Metazoa</taxon>
        <taxon>Chordata</taxon>
        <taxon>Craniata</taxon>
        <taxon>Vertebrata</taxon>
        <taxon>Euteleostomi</taxon>
        <taxon>Actinopterygii</taxon>
        <taxon>Neopterygii</taxon>
        <taxon>Teleostei</taxon>
        <taxon>Clupei</taxon>
        <taxon>Clupeiformes</taxon>
        <taxon>Clupeoidei</taxon>
        <taxon>Engraulidae</taxon>
        <taxon>Coilinae</taxon>
        <taxon>Coilia</taxon>
    </lineage>
</organism>
<evidence type="ECO:0000256" key="3">
    <source>
        <dbReference type="ARBA" id="ARBA00007527"/>
    </source>
</evidence>
<dbReference type="CDD" id="cd09121">
    <property type="entry name" value="PLDc_DNaseII_2"/>
    <property type="match status" value="1"/>
</dbReference>
<evidence type="ECO:0000313" key="20">
    <source>
        <dbReference type="EMBL" id="KAL2090114.1"/>
    </source>
</evidence>
<evidence type="ECO:0000256" key="17">
    <source>
        <dbReference type="ARBA" id="ARBA00043033"/>
    </source>
</evidence>
<evidence type="ECO:0000256" key="9">
    <source>
        <dbReference type="ARBA" id="ARBA00022759"/>
    </source>
</evidence>
<sequence>MSWILLGVLLMLGGCVATVSISCRNEQGEAVDWYILYKQPSIDGENGLRYLYMDESTNGWVQGQYTIDDKQSALGQTLKPLFALYGTEIDSFGYILYSDQPPVPYKTASSVYGHSKGVVLMDKSTGIWLSHSTPDFPGVDITFFWPDSGYHNGQTFICGTYKYSAFRDIAIQLEYIHVNAFDSYIPSSFYAELQCVARKGCHPKKAPWYRQVTMTTLAGKKFVSYAKYSKLHDDLYSGVLDKYLGGDFYAKGWGRLRRPLPSNCSVPYHVYNVESVQLPTTKAFSITVDHSKWCVLVDKTSRPWTCIADMNREVSQESRGGGAVCTDNAAVWKAFAGVVFHYEPCAN</sequence>
<reference evidence="20 21" key="1">
    <citation type="submission" date="2024-09" db="EMBL/GenBank/DDBJ databases">
        <title>A chromosome-level genome assembly of Gray's grenadier anchovy, Coilia grayii.</title>
        <authorList>
            <person name="Fu Z."/>
        </authorList>
    </citation>
    <scope>NUCLEOTIDE SEQUENCE [LARGE SCALE GENOMIC DNA]</scope>
    <source>
        <strain evidence="20">G4</strain>
        <tissue evidence="20">Muscle</tissue>
    </source>
</reference>
<evidence type="ECO:0000256" key="16">
    <source>
        <dbReference type="ARBA" id="ARBA00041918"/>
    </source>
</evidence>
<keyword evidence="9" id="KW-0255">Endonuclease</keyword>
<dbReference type="Proteomes" id="UP001591681">
    <property type="component" value="Unassembled WGS sequence"/>
</dbReference>
<evidence type="ECO:0000256" key="18">
    <source>
        <dbReference type="ARBA" id="ARBA00045381"/>
    </source>
</evidence>
<comment type="similarity">
    <text evidence="3">Belongs to the DNase II family.</text>
</comment>
<feature type="signal peptide" evidence="19">
    <location>
        <begin position="1"/>
        <end position="17"/>
    </location>
</feature>
<comment type="subcellular location">
    <subcellularLocation>
        <location evidence="2">Lysosome</location>
    </subcellularLocation>
</comment>
<evidence type="ECO:0000256" key="4">
    <source>
        <dbReference type="ARBA" id="ARBA00012036"/>
    </source>
</evidence>
<dbReference type="InterPro" id="IPR004947">
    <property type="entry name" value="DNase_II"/>
</dbReference>
<keyword evidence="10" id="KW-0378">Hydrolase</keyword>
<protein>
    <recommendedName>
        <fullName evidence="14">Deoxyribonuclease-2-alpha</fullName>
        <ecNumber evidence="4">3.1.22.1</ecNumber>
    </recommendedName>
    <alternativeName>
        <fullName evidence="15">Acid DNase</fullName>
    </alternativeName>
    <alternativeName>
        <fullName evidence="17">Deoxyribonuclease II alpha</fullName>
    </alternativeName>
    <alternativeName>
        <fullName evidence="16">Lysosomal DNase II</fullName>
    </alternativeName>
</protein>
<evidence type="ECO:0000256" key="2">
    <source>
        <dbReference type="ARBA" id="ARBA00004371"/>
    </source>
</evidence>
<comment type="catalytic activity">
    <reaction evidence="1">
        <text>Endonucleolytic cleavage to nucleoside 3'-phosphates and 3'-phosphooligonucleotide end-products.</text>
        <dbReference type="EC" id="3.1.22.1"/>
    </reaction>
</comment>
<dbReference type="Pfam" id="PF03265">
    <property type="entry name" value="DNase_II"/>
    <property type="match status" value="1"/>
</dbReference>
<evidence type="ECO:0000256" key="12">
    <source>
        <dbReference type="ARBA" id="ARBA00023180"/>
    </source>
</evidence>
<accession>A0ABD1JTA0</accession>
<dbReference type="AlphaFoldDB" id="A0ABD1JTA0"/>
<keyword evidence="11" id="KW-1015">Disulfide bond</keyword>
<evidence type="ECO:0000256" key="10">
    <source>
        <dbReference type="ARBA" id="ARBA00022801"/>
    </source>
</evidence>
<name>A0ABD1JTA0_9TELE</name>
<evidence type="ECO:0000256" key="7">
    <source>
        <dbReference type="ARBA" id="ARBA00022722"/>
    </source>
</evidence>
<comment type="caution">
    <text evidence="20">The sequence shown here is derived from an EMBL/GenBank/DDBJ whole genome shotgun (WGS) entry which is preliminary data.</text>
</comment>
<evidence type="ECO:0000256" key="5">
    <source>
        <dbReference type="ARBA" id="ARBA00022473"/>
    </source>
</evidence>
<dbReference type="PANTHER" id="PTHR10858:SF9">
    <property type="entry name" value="DEOXYRIBONUCLEASE-2-ALPHA"/>
    <property type="match status" value="1"/>
</dbReference>